<organism evidence="5 6">
    <name type="scientific">Brachionus plicatilis</name>
    <name type="common">Marine rotifer</name>
    <name type="synonym">Brachionus muelleri</name>
    <dbReference type="NCBI Taxonomy" id="10195"/>
    <lineage>
        <taxon>Eukaryota</taxon>
        <taxon>Metazoa</taxon>
        <taxon>Spiralia</taxon>
        <taxon>Gnathifera</taxon>
        <taxon>Rotifera</taxon>
        <taxon>Eurotatoria</taxon>
        <taxon>Monogononta</taxon>
        <taxon>Pseudotrocha</taxon>
        <taxon>Ploima</taxon>
        <taxon>Brachionidae</taxon>
        <taxon>Brachionus</taxon>
    </lineage>
</organism>
<evidence type="ECO:0000313" key="5">
    <source>
        <dbReference type="EMBL" id="RNA37481.1"/>
    </source>
</evidence>
<accession>A0A3M7SNR2</accession>
<dbReference type="GO" id="GO:0005634">
    <property type="term" value="C:nucleus"/>
    <property type="evidence" value="ECO:0007669"/>
    <property type="project" value="UniProtKB-SubCell"/>
</dbReference>
<comment type="subcellular location">
    <subcellularLocation>
        <location evidence="1">Nucleus</location>
    </subcellularLocation>
</comment>
<dbReference type="OrthoDB" id="2016913at2759"/>
<evidence type="ECO:0000256" key="3">
    <source>
        <dbReference type="ARBA" id="ARBA00022448"/>
    </source>
</evidence>
<comment type="similarity">
    <text evidence="2">Belongs to the importin beta family.</text>
</comment>
<evidence type="ECO:0000256" key="4">
    <source>
        <dbReference type="ARBA" id="ARBA00023242"/>
    </source>
</evidence>
<protein>
    <submittedName>
        <fullName evidence="5">Importin-13 isoform X1</fullName>
    </submittedName>
</protein>
<dbReference type="InterPro" id="IPR051345">
    <property type="entry name" value="Importin_beta-like_NTR"/>
</dbReference>
<sequence length="463" mass="53431">MADIEINKTYYFFFEALKAGFVAQNYENRIMSIIGMCLSDLLIVEYQKSINWLQSIVEPYILKLGELAQLKQIDKNTQSLTCHILNLVSQLMSSLIQRQQNHNSTDIMANDSTASSVNTSFQVGNGHGAIVNTSNDERAIVNSLLIKLIPIYKQIISRNLSTDLIIIDKLFESISVTLSSNIACSNPQPENEITEAILNELIQMFYILNENSWRKFAYEVCRQILIIWWKNDKYKNNLSNLFLFSYQNAMKLMTRDMNWFHDHTDVVEQYCTCLAKLLKSKYYDLFEKLNEESLVYLLKFAQLGLQLPEQYTLRAVATFLEEFVKFTKLKNNLMEFLEKNSLNLLHIMMMGISGALPRHLVDILSGILYIFVKEYPQLTNSLLNQILIKNDFQPYGITQQSAATAESQTTSLHLSKEQKQGFVKSILSESSNKRKFKEIITEFSLICRGLINTQYAKETSQKF</sequence>
<evidence type="ECO:0000313" key="6">
    <source>
        <dbReference type="Proteomes" id="UP000276133"/>
    </source>
</evidence>
<dbReference type="Gene3D" id="1.25.10.10">
    <property type="entry name" value="Leucine-rich Repeat Variant"/>
    <property type="match status" value="1"/>
</dbReference>
<keyword evidence="6" id="KW-1185">Reference proteome</keyword>
<keyword evidence="3" id="KW-0813">Transport</keyword>
<dbReference type="STRING" id="10195.A0A3M7SNR2"/>
<dbReference type="PANTHER" id="PTHR12363:SF33">
    <property type="entry name" value="IMPORTIN-13"/>
    <property type="match status" value="1"/>
</dbReference>
<dbReference type="GO" id="GO:0005737">
    <property type="term" value="C:cytoplasm"/>
    <property type="evidence" value="ECO:0007669"/>
    <property type="project" value="TreeGrafter"/>
</dbReference>
<proteinExistence type="inferred from homology"/>
<gene>
    <name evidence="5" type="ORF">BpHYR1_005116</name>
</gene>
<dbReference type="EMBL" id="REGN01001038">
    <property type="protein sequence ID" value="RNA37481.1"/>
    <property type="molecule type" value="Genomic_DNA"/>
</dbReference>
<evidence type="ECO:0000256" key="1">
    <source>
        <dbReference type="ARBA" id="ARBA00004123"/>
    </source>
</evidence>
<dbReference type="InterPro" id="IPR040520">
    <property type="entry name" value="Importin_rep_3"/>
</dbReference>
<dbReference type="AlphaFoldDB" id="A0A3M7SNR2"/>
<evidence type="ECO:0000256" key="2">
    <source>
        <dbReference type="ARBA" id="ARBA00007991"/>
    </source>
</evidence>
<dbReference type="Proteomes" id="UP000276133">
    <property type="component" value="Unassembled WGS sequence"/>
</dbReference>
<keyword evidence="4" id="KW-0539">Nucleus</keyword>
<dbReference type="PANTHER" id="PTHR12363">
    <property type="entry name" value="TRANSPORTIN 3 AND IMPORTIN 13"/>
    <property type="match status" value="1"/>
</dbReference>
<dbReference type="GO" id="GO:0006606">
    <property type="term" value="P:protein import into nucleus"/>
    <property type="evidence" value="ECO:0007669"/>
    <property type="project" value="TreeGrafter"/>
</dbReference>
<reference evidence="5 6" key="1">
    <citation type="journal article" date="2018" name="Sci. Rep.">
        <title>Genomic signatures of local adaptation to the degree of environmental predictability in rotifers.</title>
        <authorList>
            <person name="Franch-Gras L."/>
            <person name="Hahn C."/>
            <person name="Garcia-Roger E.M."/>
            <person name="Carmona M.J."/>
            <person name="Serra M."/>
            <person name="Gomez A."/>
        </authorList>
    </citation>
    <scope>NUCLEOTIDE SEQUENCE [LARGE SCALE GENOMIC DNA]</scope>
    <source>
        <strain evidence="5">HYR1</strain>
    </source>
</reference>
<name>A0A3M7SNR2_BRAPC</name>
<comment type="caution">
    <text evidence="5">The sequence shown here is derived from an EMBL/GenBank/DDBJ whole genome shotgun (WGS) entry which is preliminary data.</text>
</comment>
<dbReference type="Pfam" id="PF18806">
    <property type="entry name" value="Importin_rep_3"/>
    <property type="match status" value="1"/>
</dbReference>
<dbReference type="InterPro" id="IPR011989">
    <property type="entry name" value="ARM-like"/>
</dbReference>